<accession>A0A7V7UB05</accession>
<keyword evidence="2" id="KW-0813">Transport</keyword>
<dbReference type="Proteomes" id="UP000461768">
    <property type="component" value="Unassembled WGS sequence"/>
</dbReference>
<evidence type="ECO:0000256" key="5">
    <source>
        <dbReference type="ARBA" id="ARBA00022683"/>
    </source>
</evidence>
<dbReference type="PROSITE" id="PS00371">
    <property type="entry name" value="PTS_EIIA_TYPE_1_HIS"/>
    <property type="match status" value="1"/>
</dbReference>
<name>A0A7V7UB05_9FIRM</name>
<feature type="domain" description="PTS EIIA type-1" evidence="7">
    <location>
        <begin position="33"/>
        <end position="137"/>
    </location>
</feature>
<evidence type="ECO:0000256" key="1">
    <source>
        <dbReference type="ARBA" id="ARBA00004496"/>
    </source>
</evidence>
<dbReference type="GO" id="GO:0005737">
    <property type="term" value="C:cytoplasm"/>
    <property type="evidence" value="ECO:0007669"/>
    <property type="project" value="UniProtKB-SubCell"/>
</dbReference>
<keyword evidence="4" id="KW-0808">Transferase</keyword>
<dbReference type="AlphaFoldDB" id="A0A7V7UB05"/>
<evidence type="ECO:0000313" key="9">
    <source>
        <dbReference type="Proteomes" id="UP000461768"/>
    </source>
</evidence>
<dbReference type="GO" id="GO:0009401">
    <property type="term" value="P:phosphoenolpyruvate-dependent sugar phosphotransferase system"/>
    <property type="evidence" value="ECO:0007669"/>
    <property type="project" value="UniProtKB-KW"/>
</dbReference>
<dbReference type="NCBIfam" id="TIGR00830">
    <property type="entry name" value="PTBA"/>
    <property type="match status" value="1"/>
</dbReference>
<dbReference type="FunFam" id="2.70.70.10:FF:000001">
    <property type="entry name" value="PTS system glucose-specific IIA component"/>
    <property type="match status" value="1"/>
</dbReference>
<protein>
    <submittedName>
        <fullName evidence="8">PTS glucose transporter subunit IIA</fullName>
    </submittedName>
</protein>
<evidence type="ECO:0000256" key="4">
    <source>
        <dbReference type="ARBA" id="ARBA00022679"/>
    </source>
</evidence>
<dbReference type="InterPro" id="IPR011055">
    <property type="entry name" value="Dup_hybrid_motif"/>
</dbReference>
<dbReference type="PROSITE" id="PS51093">
    <property type="entry name" value="PTS_EIIA_TYPE_1"/>
    <property type="match status" value="1"/>
</dbReference>
<evidence type="ECO:0000256" key="2">
    <source>
        <dbReference type="ARBA" id="ARBA00022448"/>
    </source>
</evidence>
<keyword evidence="6" id="KW-0418">Kinase</keyword>
<keyword evidence="9" id="KW-1185">Reference proteome</keyword>
<evidence type="ECO:0000256" key="6">
    <source>
        <dbReference type="ARBA" id="ARBA00022777"/>
    </source>
</evidence>
<organism evidence="8 9">
    <name type="scientific">Candidatus Galacturonatibacter soehngenii</name>
    <dbReference type="NCBI Taxonomy" id="2307010"/>
    <lineage>
        <taxon>Bacteria</taxon>
        <taxon>Bacillati</taxon>
        <taxon>Bacillota</taxon>
        <taxon>Clostridia</taxon>
        <taxon>Lachnospirales</taxon>
        <taxon>Lachnospiraceae</taxon>
        <taxon>Candidatus Galacturonatibacter</taxon>
    </lineage>
</organism>
<dbReference type="PANTHER" id="PTHR45008:SF1">
    <property type="entry name" value="PTS SYSTEM GLUCOSE-SPECIFIC EIIA COMPONENT"/>
    <property type="match status" value="1"/>
</dbReference>
<dbReference type="PANTHER" id="PTHR45008">
    <property type="entry name" value="PTS SYSTEM GLUCOSE-SPECIFIC EIIA COMPONENT"/>
    <property type="match status" value="1"/>
</dbReference>
<gene>
    <name evidence="8" type="ORF">F7O84_16785</name>
</gene>
<evidence type="ECO:0000313" key="8">
    <source>
        <dbReference type="EMBL" id="KAB1436023.1"/>
    </source>
</evidence>
<comment type="caution">
    <text evidence="8">The sequence shown here is derived from an EMBL/GenBank/DDBJ whole genome shotgun (WGS) entry which is preliminary data.</text>
</comment>
<dbReference type="GO" id="GO:0016301">
    <property type="term" value="F:kinase activity"/>
    <property type="evidence" value="ECO:0007669"/>
    <property type="project" value="UniProtKB-KW"/>
</dbReference>
<sequence>MELLDKLRNKLNRTHEIYMPVVGKLISLKEIADGVFSEGILGMGAGIDPEEGVVYAPFDGKVIQVADTKHAIGLESSKGIELLVHVGMDTVEMKGEGFDVLVKEGERVVRGQKLMSFSIDAIKKAGHPTTTAVIVTNSAQFESVLVLEEGNKQKEDVMMRVV</sequence>
<reference evidence="8 9" key="2">
    <citation type="submission" date="2020-02" db="EMBL/GenBank/DDBJ databases">
        <title>Candidatus Galacturonibacter soehngenii shows hetero-acetogenic catabolism of galacturonic acid but lacks a canonical carbon monoxide dehydrogenase/acetyl-CoA synthase complex.</title>
        <authorList>
            <person name="Diender M."/>
            <person name="Stouten G.R."/>
            <person name="Petersen J.F."/>
            <person name="Nielsen P.H."/>
            <person name="Dueholm M.S."/>
            <person name="Pronk J.T."/>
            <person name="Van Loosdrecht M.C.M."/>
        </authorList>
    </citation>
    <scope>NUCLEOTIDE SEQUENCE [LARGE SCALE GENOMIC DNA]</scope>
    <source>
        <strain evidence="8">GalUA</strain>
    </source>
</reference>
<reference evidence="8 9" key="1">
    <citation type="submission" date="2019-09" db="EMBL/GenBank/DDBJ databases">
        <authorList>
            <person name="Valk L.C."/>
        </authorList>
    </citation>
    <scope>NUCLEOTIDE SEQUENCE [LARGE SCALE GENOMIC DNA]</scope>
    <source>
        <strain evidence="8">GalUA</strain>
    </source>
</reference>
<evidence type="ECO:0000259" key="7">
    <source>
        <dbReference type="PROSITE" id="PS51093"/>
    </source>
</evidence>
<keyword evidence="5" id="KW-0598">Phosphotransferase system</keyword>
<dbReference type="Gene3D" id="2.70.70.10">
    <property type="entry name" value="Glucose Permease (Domain IIA)"/>
    <property type="match status" value="1"/>
</dbReference>
<dbReference type="EMBL" id="WAGX01000007">
    <property type="protein sequence ID" value="KAB1436023.1"/>
    <property type="molecule type" value="Genomic_DNA"/>
</dbReference>
<dbReference type="Pfam" id="PF00358">
    <property type="entry name" value="PTS_EIIA_1"/>
    <property type="match status" value="1"/>
</dbReference>
<proteinExistence type="predicted"/>
<dbReference type="SUPFAM" id="SSF51261">
    <property type="entry name" value="Duplicated hybrid motif"/>
    <property type="match status" value="1"/>
</dbReference>
<dbReference type="RefSeq" id="WP_151147919.1">
    <property type="nucleotide sequence ID" value="NZ_WAGX01000007.1"/>
</dbReference>
<dbReference type="InterPro" id="IPR050890">
    <property type="entry name" value="PTS_EIIA_component"/>
</dbReference>
<dbReference type="InterPro" id="IPR001127">
    <property type="entry name" value="PTS_EIIA_1_perm"/>
</dbReference>
<dbReference type="OrthoDB" id="92465at2"/>
<comment type="subcellular location">
    <subcellularLocation>
        <location evidence="1">Cytoplasm</location>
    </subcellularLocation>
</comment>
<evidence type="ECO:0000256" key="3">
    <source>
        <dbReference type="ARBA" id="ARBA00022597"/>
    </source>
</evidence>
<keyword evidence="3 8" id="KW-0762">Sugar transport</keyword>